<dbReference type="Gramene" id="evm.model.01.2331">
    <property type="protein sequence ID" value="cds.evm.model.01.2331"/>
    <property type="gene ID" value="evm.TU.01.2331"/>
</dbReference>
<dbReference type="EnsemblPlants" id="evm.model.01.2331">
    <property type="protein sequence ID" value="cds.evm.model.01.2331"/>
    <property type="gene ID" value="evm.TU.01.2331"/>
</dbReference>
<proteinExistence type="predicted"/>
<organism evidence="1 2">
    <name type="scientific">Cannabis sativa</name>
    <name type="common">Hemp</name>
    <name type="synonym">Marijuana</name>
    <dbReference type="NCBI Taxonomy" id="3483"/>
    <lineage>
        <taxon>Eukaryota</taxon>
        <taxon>Viridiplantae</taxon>
        <taxon>Streptophyta</taxon>
        <taxon>Embryophyta</taxon>
        <taxon>Tracheophyta</taxon>
        <taxon>Spermatophyta</taxon>
        <taxon>Magnoliopsida</taxon>
        <taxon>eudicotyledons</taxon>
        <taxon>Gunneridae</taxon>
        <taxon>Pentapetalae</taxon>
        <taxon>rosids</taxon>
        <taxon>fabids</taxon>
        <taxon>Rosales</taxon>
        <taxon>Cannabaceae</taxon>
        <taxon>Cannabis</taxon>
    </lineage>
</organism>
<dbReference type="EMBL" id="UZAU01000070">
    <property type="status" value="NOT_ANNOTATED_CDS"/>
    <property type="molecule type" value="Genomic_DNA"/>
</dbReference>
<evidence type="ECO:0000313" key="1">
    <source>
        <dbReference type="EnsemblPlants" id="cds.evm.model.01.2331"/>
    </source>
</evidence>
<dbReference type="Proteomes" id="UP000596661">
    <property type="component" value="Chromosome 1"/>
</dbReference>
<reference evidence="1" key="1">
    <citation type="submission" date="2018-11" db="EMBL/GenBank/DDBJ databases">
        <authorList>
            <person name="Grassa J C."/>
        </authorList>
    </citation>
    <scope>NUCLEOTIDE SEQUENCE [LARGE SCALE GENOMIC DNA]</scope>
</reference>
<keyword evidence="2" id="KW-1185">Reference proteome</keyword>
<evidence type="ECO:0000313" key="2">
    <source>
        <dbReference type="Proteomes" id="UP000596661"/>
    </source>
</evidence>
<dbReference type="AlphaFoldDB" id="A0A803NKQ8"/>
<protein>
    <submittedName>
        <fullName evidence="1">Uncharacterized protein</fullName>
    </submittedName>
</protein>
<accession>A0A803NKQ8</accession>
<reference evidence="1" key="2">
    <citation type="submission" date="2021-03" db="UniProtKB">
        <authorList>
            <consortium name="EnsemblPlants"/>
        </authorList>
    </citation>
    <scope>IDENTIFICATION</scope>
</reference>
<sequence length="79" mass="9438">MYCFTKKEAEGKLGERRVELGERKNNAPKELYKQEKEEHEEEQAIKEWVQMERDLKLSGFTIESDCAQAIAYFPHFFFC</sequence>
<name>A0A803NKQ8_CANSA</name>